<dbReference type="PANTHER" id="PTHR46696">
    <property type="entry name" value="P450, PUTATIVE (EUROFUNG)-RELATED"/>
    <property type="match status" value="1"/>
</dbReference>
<dbReference type="GO" id="GO:0020037">
    <property type="term" value="F:heme binding"/>
    <property type="evidence" value="ECO:0007669"/>
    <property type="project" value="InterPro"/>
</dbReference>
<proteinExistence type="inferred from homology"/>
<dbReference type="PROSITE" id="PS00086">
    <property type="entry name" value="CYTOCHROME_P450"/>
    <property type="match status" value="1"/>
</dbReference>
<name>A0A1H1I8L4_9ACTN</name>
<sequence>MDPPEHTRLRRLVSKAFTPRRVEQMRPNVQAMVDELLDEMIANGAPADIAESLAWPLPVRVICEMLGVPVADRNRFRRWVDVSLALGERTTPEEIVAAGEELRRYMAGLIAQRRAQPTDDLLGALVVARDEQDKLSEEELLALSVTLLAAGHETTANQIGSHIYLLLSRPELWRSLVADPGLIPSAVEELLRFTPLGVSGGDVRVATVDVELAGGVVRAGEAVVANPASGNRDETVFDNPDEIDLARKHNPHIAFGYGVHHCLGAPLARLELQVVLGTLVRRLPGLRLAVPAEEVQWRTDRLVRGVTGLSVSW</sequence>
<evidence type="ECO:0000256" key="7">
    <source>
        <dbReference type="RuleBase" id="RU000461"/>
    </source>
</evidence>
<dbReference type="InterPro" id="IPR002397">
    <property type="entry name" value="Cyt_P450_B"/>
</dbReference>
<dbReference type="GO" id="GO:0016705">
    <property type="term" value="F:oxidoreductase activity, acting on paired donors, with incorporation or reduction of molecular oxygen"/>
    <property type="evidence" value="ECO:0007669"/>
    <property type="project" value="InterPro"/>
</dbReference>
<dbReference type="SUPFAM" id="SSF48264">
    <property type="entry name" value="Cytochrome P450"/>
    <property type="match status" value="1"/>
</dbReference>
<dbReference type="Pfam" id="PF00067">
    <property type="entry name" value="p450"/>
    <property type="match status" value="2"/>
</dbReference>
<accession>A0A1H1I8L4</accession>
<dbReference type="Proteomes" id="UP000217103">
    <property type="component" value="Unassembled WGS sequence"/>
</dbReference>
<dbReference type="PRINTS" id="PR00359">
    <property type="entry name" value="BP450"/>
</dbReference>
<keyword evidence="9" id="KW-1185">Reference proteome</keyword>
<protein>
    <submittedName>
        <fullName evidence="8">Cytochrome P450</fullName>
    </submittedName>
</protein>
<keyword evidence="3 7" id="KW-0479">Metal-binding</keyword>
<dbReference type="PANTHER" id="PTHR46696:SF1">
    <property type="entry name" value="CYTOCHROME P450 YJIB-RELATED"/>
    <property type="match status" value="1"/>
</dbReference>
<keyword evidence="4 7" id="KW-0560">Oxidoreductase</keyword>
<reference evidence="8 9" key="1">
    <citation type="submission" date="2016-10" db="EMBL/GenBank/DDBJ databases">
        <authorList>
            <person name="de Groot N.N."/>
        </authorList>
    </citation>
    <scope>NUCLEOTIDE SEQUENCE [LARGE SCALE GENOMIC DNA]</scope>
    <source>
        <strain evidence="8 9">DSM 43794</strain>
    </source>
</reference>
<evidence type="ECO:0000313" key="9">
    <source>
        <dbReference type="Proteomes" id="UP000217103"/>
    </source>
</evidence>
<keyword evidence="5 7" id="KW-0408">Iron</keyword>
<keyword evidence="2 7" id="KW-0349">Heme</keyword>
<dbReference type="Gene3D" id="1.10.630.10">
    <property type="entry name" value="Cytochrome P450"/>
    <property type="match status" value="1"/>
</dbReference>
<evidence type="ECO:0000256" key="1">
    <source>
        <dbReference type="ARBA" id="ARBA00010617"/>
    </source>
</evidence>
<evidence type="ECO:0000256" key="3">
    <source>
        <dbReference type="ARBA" id="ARBA00022723"/>
    </source>
</evidence>
<dbReference type="CDD" id="cd11031">
    <property type="entry name" value="Cyp158A-like"/>
    <property type="match status" value="1"/>
</dbReference>
<dbReference type="InterPro" id="IPR017972">
    <property type="entry name" value="Cyt_P450_CS"/>
</dbReference>
<dbReference type="InterPro" id="IPR036396">
    <property type="entry name" value="Cyt_P450_sf"/>
</dbReference>
<dbReference type="AlphaFoldDB" id="A0A1H1I8L4"/>
<evidence type="ECO:0000313" key="8">
    <source>
        <dbReference type="EMBL" id="SDR33676.1"/>
    </source>
</evidence>
<evidence type="ECO:0000256" key="5">
    <source>
        <dbReference type="ARBA" id="ARBA00023004"/>
    </source>
</evidence>
<dbReference type="GO" id="GO:0004497">
    <property type="term" value="F:monooxygenase activity"/>
    <property type="evidence" value="ECO:0007669"/>
    <property type="project" value="UniProtKB-KW"/>
</dbReference>
<evidence type="ECO:0000256" key="2">
    <source>
        <dbReference type="ARBA" id="ARBA00022617"/>
    </source>
</evidence>
<dbReference type="EMBL" id="FNKK01000002">
    <property type="protein sequence ID" value="SDR33676.1"/>
    <property type="molecule type" value="Genomic_DNA"/>
</dbReference>
<keyword evidence="6 7" id="KW-0503">Monooxygenase</keyword>
<organism evidence="8 9">
    <name type="scientific">Thermostaphylospora chromogena</name>
    <dbReference type="NCBI Taxonomy" id="35622"/>
    <lineage>
        <taxon>Bacteria</taxon>
        <taxon>Bacillati</taxon>
        <taxon>Actinomycetota</taxon>
        <taxon>Actinomycetes</taxon>
        <taxon>Streptosporangiales</taxon>
        <taxon>Thermomonosporaceae</taxon>
        <taxon>Thermostaphylospora</taxon>
    </lineage>
</organism>
<dbReference type="PRINTS" id="PR00385">
    <property type="entry name" value="P450"/>
</dbReference>
<gene>
    <name evidence="8" type="ORF">SAMN04489764_5313</name>
</gene>
<dbReference type="RefSeq" id="WP_207550089.1">
    <property type="nucleotide sequence ID" value="NZ_FNKK01000002.1"/>
</dbReference>
<comment type="similarity">
    <text evidence="1 7">Belongs to the cytochrome P450 family.</text>
</comment>
<dbReference type="InterPro" id="IPR001128">
    <property type="entry name" value="Cyt_P450"/>
</dbReference>
<evidence type="ECO:0000256" key="6">
    <source>
        <dbReference type="ARBA" id="ARBA00023033"/>
    </source>
</evidence>
<dbReference type="GO" id="GO:0005506">
    <property type="term" value="F:iron ion binding"/>
    <property type="evidence" value="ECO:0007669"/>
    <property type="project" value="InterPro"/>
</dbReference>
<dbReference type="FunFam" id="1.10.630.10:FF:000018">
    <property type="entry name" value="Cytochrome P450 monooxygenase"/>
    <property type="match status" value="1"/>
</dbReference>
<evidence type="ECO:0000256" key="4">
    <source>
        <dbReference type="ARBA" id="ARBA00023002"/>
    </source>
</evidence>